<dbReference type="EMBL" id="CP042912">
    <property type="protein sequence ID" value="QEG23453.1"/>
    <property type="molecule type" value="Genomic_DNA"/>
</dbReference>
<dbReference type="KEGG" id="mff:MFFC18_33520"/>
<dbReference type="STRING" id="980251.GCA_001642875_02722"/>
<reference evidence="2 3" key="1">
    <citation type="submission" date="2019-08" db="EMBL/GenBank/DDBJ databases">
        <title>Deep-cultivation of Planctomycetes and their phenomic and genomic characterization uncovers novel biology.</title>
        <authorList>
            <person name="Wiegand S."/>
            <person name="Jogler M."/>
            <person name="Boedeker C."/>
            <person name="Pinto D."/>
            <person name="Vollmers J."/>
            <person name="Rivas-Marin E."/>
            <person name="Kohn T."/>
            <person name="Peeters S.H."/>
            <person name="Heuer A."/>
            <person name="Rast P."/>
            <person name="Oberbeckmann S."/>
            <person name="Bunk B."/>
            <person name="Jeske O."/>
            <person name="Meyerdierks A."/>
            <person name="Storesund J.E."/>
            <person name="Kallscheuer N."/>
            <person name="Luecker S."/>
            <person name="Lage O.M."/>
            <person name="Pohl T."/>
            <person name="Merkel B.J."/>
            <person name="Hornburger P."/>
            <person name="Mueller R.-W."/>
            <person name="Bruemmer F."/>
            <person name="Labrenz M."/>
            <person name="Spormann A.M."/>
            <person name="Op den Camp H."/>
            <person name="Overmann J."/>
            <person name="Amann R."/>
            <person name="Jetten M.S.M."/>
            <person name="Mascher T."/>
            <person name="Medema M.H."/>
            <person name="Devos D.P."/>
            <person name="Kaster A.-K."/>
            <person name="Ovreas L."/>
            <person name="Rohde M."/>
            <person name="Galperin M.Y."/>
            <person name="Jogler C."/>
        </authorList>
    </citation>
    <scope>NUCLEOTIDE SEQUENCE [LARGE SCALE GENOMIC DNA]</scope>
    <source>
        <strain evidence="2 3">FC18</strain>
    </source>
</reference>
<evidence type="ECO:0000313" key="2">
    <source>
        <dbReference type="EMBL" id="QEG23453.1"/>
    </source>
</evidence>
<feature type="compositionally biased region" description="Gly residues" evidence="1">
    <location>
        <begin position="94"/>
        <end position="103"/>
    </location>
</feature>
<name>A0A5B9PMA7_9BACT</name>
<dbReference type="RefSeq" id="WP_148618905.1">
    <property type="nucleotide sequence ID" value="NZ_CP042912.1"/>
</dbReference>
<accession>A0A5B9PMA7</accession>
<sequence length="103" mass="10853">MARMEEFFADGIGEITLAGGMVRMDLVSLTGKQGDDANQPRLEPTRRIVMPPDGFLRSFGAMENLVKQLVDAGIVKQREGAADGVAPASSPTTDGGGSKSPNF</sequence>
<evidence type="ECO:0000256" key="1">
    <source>
        <dbReference type="SAM" id="MobiDB-lite"/>
    </source>
</evidence>
<dbReference type="OrthoDB" id="5458608at2"/>
<gene>
    <name evidence="2" type="ORF">MFFC18_33520</name>
</gene>
<organism evidence="2 3">
    <name type="scientific">Mariniblastus fucicola</name>
    <dbReference type="NCBI Taxonomy" id="980251"/>
    <lineage>
        <taxon>Bacteria</taxon>
        <taxon>Pseudomonadati</taxon>
        <taxon>Planctomycetota</taxon>
        <taxon>Planctomycetia</taxon>
        <taxon>Pirellulales</taxon>
        <taxon>Pirellulaceae</taxon>
        <taxon>Mariniblastus</taxon>
    </lineage>
</organism>
<protein>
    <submittedName>
        <fullName evidence="2">Uncharacterized protein</fullName>
    </submittedName>
</protein>
<dbReference type="Proteomes" id="UP000322214">
    <property type="component" value="Chromosome"/>
</dbReference>
<feature type="region of interest" description="Disordered" evidence="1">
    <location>
        <begin position="80"/>
        <end position="103"/>
    </location>
</feature>
<keyword evidence="3" id="KW-1185">Reference proteome</keyword>
<evidence type="ECO:0000313" key="3">
    <source>
        <dbReference type="Proteomes" id="UP000322214"/>
    </source>
</evidence>
<proteinExistence type="predicted"/>
<dbReference type="AlphaFoldDB" id="A0A5B9PMA7"/>